<protein>
    <recommendedName>
        <fullName evidence="3">Helix-turn-helix conjugative transposon-like domain-containing protein</fullName>
    </recommendedName>
</protein>
<name>A0AAP5HAL8_PAEAM</name>
<dbReference type="Proteomes" id="UP001254832">
    <property type="component" value="Unassembled WGS sequence"/>
</dbReference>
<evidence type="ECO:0000313" key="2">
    <source>
        <dbReference type="Proteomes" id="UP001254832"/>
    </source>
</evidence>
<dbReference type="RefSeq" id="WP_239294264.1">
    <property type="nucleotide sequence ID" value="NZ_JAVDTR010000020.1"/>
</dbReference>
<evidence type="ECO:0008006" key="3">
    <source>
        <dbReference type="Google" id="ProtNLM"/>
    </source>
</evidence>
<evidence type="ECO:0000313" key="1">
    <source>
        <dbReference type="EMBL" id="MDR6726869.1"/>
    </source>
</evidence>
<dbReference type="AlphaFoldDB" id="A0AAP5HAL8"/>
<accession>A0AAP5HAL8</accession>
<comment type="caution">
    <text evidence="1">The sequence shown here is derived from an EMBL/GenBank/DDBJ whole genome shotgun (WGS) entry which is preliminary data.</text>
</comment>
<gene>
    <name evidence="1" type="ORF">J2W91_005393</name>
</gene>
<reference evidence="1" key="1">
    <citation type="submission" date="2023-07" db="EMBL/GenBank/DDBJ databases">
        <title>Sorghum-associated microbial communities from plants grown in Nebraska, USA.</title>
        <authorList>
            <person name="Schachtman D."/>
        </authorList>
    </citation>
    <scope>NUCLEOTIDE SEQUENCE</scope>
    <source>
        <strain evidence="1">BE80</strain>
    </source>
</reference>
<organism evidence="1 2">
    <name type="scientific">Paenibacillus amylolyticus</name>
    <dbReference type="NCBI Taxonomy" id="1451"/>
    <lineage>
        <taxon>Bacteria</taxon>
        <taxon>Bacillati</taxon>
        <taxon>Bacillota</taxon>
        <taxon>Bacilli</taxon>
        <taxon>Bacillales</taxon>
        <taxon>Paenibacillaceae</taxon>
        <taxon>Paenibacillus</taxon>
    </lineage>
</organism>
<proteinExistence type="predicted"/>
<dbReference type="EMBL" id="JAVDTR010000020">
    <property type="protein sequence ID" value="MDR6726869.1"/>
    <property type="molecule type" value="Genomic_DNA"/>
</dbReference>
<sequence>MEEKNVESVISESKFIELLAATRNKDPQATVELLQLFNSDIRRLSQFIYLPPEDAASEIIIEFLEFLHSEE</sequence>